<feature type="domain" description="Glucose-methanol-choline oxidoreductase N-terminal" evidence="8">
    <location>
        <begin position="341"/>
        <end position="355"/>
    </location>
</feature>
<sequence>MRTILLSYLLLSSKALAAPQILSSLASAISSLIGGSSGLVDTALGTLAGASGINATFDYIVVGGGTAGNVVATRLAEAGLSVALVEAGGYYQVEKPLLTTVPAGDVFSIGMAASDAAGSLVDWKFETTPQEGCDGRTFHYARGKCLGGSSALNFMIYQRGTQQCYDEWASLLDDDSWSWANTQEHFKRSFTFHAPDNTKRGANVTTRYNAAAFDASASGPVQVGYSNFVSAAATWLEKGMDAVGIPTITDFNSGTLLGKQYLSTTIRPSDATRSGSDQFILRAKTSPTASRNLKVYLRTLATKILFDDDKNNTKTATGVTVETADTTYTLTARNEVILSAGAFQSPQLLMLSGIGPAAHLAEHGIALVKDLPGVGQNMWDHVMFGPSYEVALPTLNRVVRDPAYAARRLADYAATHSGELASNVVEFLGWEKLSALDAGAAAGKNFSDETRAALAAFPDDWPEVEYLTTNAYIEDFLHPVANVARQSAQHATILGALVAPTSRGTVTLSSPSAGAAPLINPNWLTAPADVELAVAMYKRMREIWGSDAMRAVVVGGGGDAGREFYPGLDAVATDEEIRAQVRKSLTTVWHAACTCKMGAEGDAGAVLDARARVRGVRGLRVVDASAFPTLPPGHPQSGV</sequence>
<dbReference type="InterPro" id="IPR007867">
    <property type="entry name" value="GMC_OxRtase_C"/>
</dbReference>
<dbReference type="STRING" id="236234.A0A1J9QXI6"/>
<dbReference type="PIRSF" id="PIRSF000137">
    <property type="entry name" value="Alcohol_oxidase"/>
    <property type="match status" value="1"/>
</dbReference>
<dbReference type="GO" id="GO:0050660">
    <property type="term" value="F:flavin adenine dinucleotide binding"/>
    <property type="evidence" value="ECO:0007669"/>
    <property type="project" value="InterPro"/>
</dbReference>
<dbReference type="GeneID" id="31015139"/>
<dbReference type="Gene3D" id="3.30.560.10">
    <property type="entry name" value="Glucose Oxidase, domain 3"/>
    <property type="match status" value="1"/>
</dbReference>
<feature type="active site" description="Proton acceptor" evidence="3">
    <location>
        <position position="634"/>
    </location>
</feature>
<dbReference type="PANTHER" id="PTHR11552">
    <property type="entry name" value="GLUCOSE-METHANOL-CHOLINE GMC OXIDOREDUCTASE"/>
    <property type="match status" value="1"/>
</dbReference>
<evidence type="ECO:0000259" key="8">
    <source>
        <dbReference type="PROSITE" id="PS00624"/>
    </source>
</evidence>
<keyword evidence="2" id="KW-0325">Glycoprotein</keyword>
<evidence type="ECO:0000256" key="4">
    <source>
        <dbReference type="PIRSR" id="PIRSR000137-2"/>
    </source>
</evidence>
<feature type="signal peptide" evidence="6">
    <location>
        <begin position="1"/>
        <end position="17"/>
    </location>
</feature>
<proteinExistence type="inferred from homology"/>
<evidence type="ECO:0000256" key="5">
    <source>
        <dbReference type="RuleBase" id="RU003968"/>
    </source>
</evidence>
<dbReference type="Gene3D" id="3.50.50.60">
    <property type="entry name" value="FAD/NAD(P)-binding domain"/>
    <property type="match status" value="1"/>
</dbReference>
<evidence type="ECO:0000256" key="2">
    <source>
        <dbReference type="ARBA" id="ARBA00023180"/>
    </source>
</evidence>
<dbReference type="OrthoDB" id="269227at2759"/>
<keyword evidence="4 5" id="KW-0274">FAD</keyword>
<keyword evidence="5" id="KW-0285">Flavoprotein</keyword>
<comment type="caution">
    <text evidence="9">The sequence shown here is derived from an EMBL/GenBank/DDBJ whole genome shotgun (WGS) entry which is preliminary data.</text>
</comment>
<dbReference type="Pfam" id="PF00732">
    <property type="entry name" value="GMC_oxred_N"/>
    <property type="match status" value="1"/>
</dbReference>
<dbReference type="Proteomes" id="UP000183809">
    <property type="component" value="Unassembled WGS sequence"/>
</dbReference>
<feature type="binding site" evidence="4">
    <location>
        <begin position="635"/>
        <end position="636"/>
    </location>
    <ligand>
        <name>FAD</name>
        <dbReference type="ChEBI" id="CHEBI:57692"/>
    </ligand>
</feature>
<dbReference type="PROSITE" id="PS00623">
    <property type="entry name" value="GMC_OXRED_1"/>
    <property type="match status" value="1"/>
</dbReference>
<evidence type="ECO:0000256" key="1">
    <source>
        <dbReference type="ARBA" id="ARBA00010790"/>
    </source>
</evidence>
<evidence type="ECO:0000313" key="9">
    <source>
        <dbReference type="EMBL" id="OJD32698.1"/>
    </source>
</evidence>
<comment type="similarity">
    <text evidence="1 5">Belongs to the GMC oxidoreductase family.</text>
</comment>
<dbReference type="SUPFAM" id="SSF51905">
    <property type="entry name" value="FAD/NAD(P)-binding domain"/>
    <property type="match status" value="1"/>
</dbReference>
<dbReference type="RefSeq" id="XP_020128958.1">
    <property type="nucleotide sequence ID" value="XM_020274878.1"/>
</dbReference>
<feature type="non-terminal residue" evidence="9">
    <location>
        <position position="639"/>
    </location>
</feature>
<dbReference type="PANTHER" id="PTHR11552:SF138">
    <property type="entry name" value="DEHYDROGENASE PKFF-RELATED"/>
    <property type="match status" value="1"/>
</dbReference>
<comment type="cofactor">
    <cofactor evidence="4">
        <name>FAD</name>
        <dbReference type="ChEBI" id="CHEBI:57692"/>
    </cofactor>
</comment>
<dbReference type="AlphaFoldDB" id="A0A1J9QXI6"/>
<dbReference type="EMBL" id="MNUE01000036">
    <property type="protein sequence ID" value="OJD32698.1"/>
    <property type="molecule type" value="Genomic_DNA"/>
</dbReference>
<dbReference type="GO" id="GO:0016614">
    <property type="term" value="F:oxidoreductase activity, acting on CH-OH group of donors"/>
    <property type="evidence" value="ECO:0007669"/>
    <property type="project" value="InterPro"/>
</dbReference>
<feature type="active site" description="Proton donor" evidence="3">
    <location>
        <position position="590"/>
    </location>
</feature>
<evidence type="ECO:0000313" key="10">
    <source>
        <dbReference type="Proteomes" id="UP000183809"/>
    </source>
</evidence>
<feature type="chain" id="PRO_5009656583" evidence="6">
    <location>
        <begin position="18"/>
        <end position="639"/>
    </location>
</feature>
<dbReference type="SUPFAM" id="SSF54373">
    <property type="entry name" value="FAD-linked reductases, C-terminal domain"/>
    <property type="match status" value="1"/>
</dbReference>
<keyword evidence="6" id="KW-0732">Signal</keyword>
<dbReference type="InterPro" id="IPR036188">
    <property type="entry name" value="FAD/NAD-bd_sf"/>
</dbReference>
<dbReference type="PROSITE" id="PS00624">
    <property type="entry name" value="GMC_OXRED_2"/>
    <property type="match status" value="1"/>
</dbReference>
<evidence type="ECO:0000259" key="7">
    <source>
        <dbReference type="PROSITE" id="PS00623"/>
    </source>
</evidence>
<dbReference type="InterPro" id="IPR012132">
    <property type="entry name" value="GMC_OxRdtase"/>
</dbReference>
<accession>A0A1J9QXI6</accession>
<keyword evidence="10" id="KW-1185">Reference proteome</keyword>
<protein>
    <submittedName>
        <fullName evidence="9">Gmc oxidoreductase</fullName>
    </submittedName>
</protein>
<evidence type="ECO:0000256" key="6">
    <source>
        <dbReference type="SAM" id="SignalP"/>
    </source>
</evidence>
<dbReference type="GO" id="GO:0044550">
    <property type="term" value="P:secondary metabolite biosynthetic process"/>
    <property type="evidence" value="ECO:0007669"/>
    <property type="project" value="TreeGrafter"/>
</dbReference>
<name>A0A1J9QXI6_9PEZI</name>
<feature type="binding site" evidence="4">
    <location>
        <begin position="589"/>
        <end position="590"/>
    </location>
    <ligand>
        <name>FAD</name>
        <dbReference type="ChEBI" id="CHEBI:57692"/>
    </ligand>
</feature>
<dbReference type="Pfam" id="PF05199">
    <property type="entry name" value="GMC_oxred_C"/>
    <property type="match status" value="1"/>
</dbReference>
<gene>
    <name evidence="9" type="ORF">BKCO1_36000123</name>
</gene>
<evidence type="ECO:0000256" key="3">
    <source>
        <dbReference type="PIRSR" id="PIRSR000137-1"/>
    </source>
</evidence>
<dbReference type="InterPro" id="IPR000172">
    <property type="entry name" value="GMC_OxRdtase_N"/>
</dbReference>
<feature type="domain" description="Glucose-methanol-choline oxidoreductase N-terminal" evidence="7">
    <location>
        <begin position="143"/>
        <end position="166"/>
    </location>
</feature>
<reference evidence="9 10" key="1">
    <citation type="submission" date="2016-10" db="EMBL/GenBank/DDBJ databases">
        <title>Proteomics and genomics reveal pathogen-plant mechanisms compatible with a hemibiotrophic lifestyle of Diplodia corticola.</title>
        <authorList>
            <person name="Fernandes I."/>
            <person name="De Jonge R."/>
            <person name="Van De Peer Y."/>
            <person name="Devreese B."/>
            <person name="Alves A."/>
            <person name="Esteves A.C."/>
        </authorList>
    </citation>
    <scope>NUCLEOTIDE SEQUENCE [LARGE SCALE GENOMIC DNA]</scope>
    <source>
        <strain evidence="9 10">CBS 112549</strain>
    </source>
</reference>
<organism evidence="9 10">
    <name type="scientific">Diplodia corticola</name>
    <dbReference type="NCBI Taxonomy" id="236234"/>
    <lineage>
        <taxon>Eukaryota</taxon>
        <taxon>Fungi</taxon>
        <taxon>Dikarya</taxon>
        <taxon>Ascomycota</taxon>
        <taxon>Pezizomycotina</taxon>
        <taxon>Dothideomycetes</taxon>
        <taxon>Dothideomycetes incertae sedis</taxon>
        <taxon>Botryosphaeriales</taxon>
        <taxon>Botryosphaeriaceae</taxon>
        <taxon>Diplodia</taxon>
    </lineage>
</organism>